<dbReference type="PRINTS" id="PR01217">
    <property type="entry name" value="PRICHEXTENSN"/>
</dbReference>
<dbReference type="CDD" id="cd19741">
    <property type="entry name" value="bHLH-O_ESMB_like"/>
    <property type="match status" value="1"/>
</dbReference>
<feature type="compositionally biased region" description="Polar residues" evidence="6">
    <location>
        <begin position="297"/>
        <end position="319"/>
    </location>
</feature>
<keyword evidence="4" id="KW-0804">Transcription</keyword>
<feature type="compositionally biased region" description="Polar residues" evidence="6">
    <location>
        <begin position="369"/>
        <end position="380"/>
    </location>
</feature>
<name>A0AAW0WKP9_CHEQU</name>
<dbReference type="InterPro" id="IPR050370">
    <property type="entry name" value="HES_HEY"/>
</dbReference>
<sequence length="636" mass="67466">MGVQQQPTAVIKFRTPKPVSEARRIRKPLMERKRRERINTSLNDLATLLTEARLVKSEAGRPTKLEKADILELTVKHMRSLKAAGDDAPGGGDEEMDNSNSTTSSYKEGFTRCMSVVEHTLGKAGKKALRERLLTHLQACLKTLQPPTSNPQAEEAPQPDCYAEERLTGAPLASVGIKQEGAIPESATRELRSRLTLVPTRLPTGGMAFLIQGGIDPSLLLPQENITTEATSSVGPASSLDNASGVVPVSSVDPASSVVPVSSVVPASSVGPASSVAPASPCSSSAPPSSSPPPCQERSTSLPATTELQSEECSNTTPTMTSAGVGTVVAVTQCLPTPTQCPITPTQCSTTLVQRSPTPTPTQRSPTPIQRSPTPTQCSPTLTHCPSISALTQCSLTSTSTQCSSTTSTHPSPTSTPTQSLPTPTQCLPTPTPPTVPASTDEPTVCSSTCTPPPTPCSPIQFIPLPPPTLDHCPPTLIQYPTNSIATQYSTISIPTPAQYTPASTLTPTQYPLTSTPTSIMYPPTSTPPCTHFLPTQYSSSSLSIQYQPTTLASFTHCPPPLVATYSPVYPPAHAAHTPPTPPPSVSPQIFQHPCHIQSSGDEMETDEDLDEESDIEVGQEGEPYDLRVRRMWRPW</sequence>
<dbReference type="GO" id="GO:0006355">
    <property type="term" value="P:regulation of DNA-templated transcription"/>
    <property type="evidence" value="ECO:0007669"/>
    <property type="project" value="InterPro"/>
</dbReference>
<evidence type="ECO:0000256" key="4">
    <source>
        <dbReference type="ARBA" id="ARBA00023163"/>
    </source>
</evidence>
<feature type="compositionally biased region" description="Low complexity" evidence="6">
    <location>
        <begin position="265"/>
        <end position="288"/>
    </location>
</feature>
<keyword evidence="5" id="KW-0539">Nucleus</keyword>
<dbReference type="Gene3D" id="4.10.280.10">
    <property type="entry name" value="Helix-loop-helix DNA-binding domain"/>
    <property type="match status" value="1"/>
</dbReference>
<feature type="compositionally biased region" description="Low complexity" evidence="6">
    <location>
        <begin position="345"/>
        <end position="368"/>
    </location>
</feature>
<evidence type="ECO:0000256" key="2">
    <source>
        <dbReference type="ARBA" id="ARBA00023015"/>
    </source>
</evidence>
<keyword evidence="2" id="KW-0805">Transcription regulation</keyword>
<organism evidence="8 9">
    <name type="scientific">Cherax quadricarinatus</name>
    <name type="common">Australian red claw crayfish</name>
    <dbReference type="NCBI Taxonomy" id="27406"/>
    <lineage>
        <taxon>Eukaryota</taxon>
        <taxon>Metazoa</taxon>
        <taxon>Ecdysozoa</taxon>
        <taxon>Arthropoda</taxon>
        <taxon>Crustacea</taxon>
        <taxon>Multicrustacea</taxon>
        <taxon>Malacostraca</taxon>
        <taxon>Eumalacostraca</taxon>
        <taxon>Eucarida</taxon>
        <taxon>Decapoda</taxon>
        <taxon>Pleocyemata</taxon>
        <taxon>Astacidea</taxon>
        <taxon>Parastacoidea</taxon>
        <taxon>Parastacidae</taxon>
        <taxon>Cherax</taxon>
    </lineage>
</organism>
<evidence type="ECO:0000313" key="9">
    <source>
        <dbReference type="Proteomes" id="UP001445076"/>
    </source>
</evidence>
<dbReference type="Pfam" id="PF00010">
    <property type="entry name" value="HLH"/>
    <property type="match status" value="1"/>
</dbReference>
<feature type="region of interest" description="Disordered" evidence="6">
    <location>
        <begin position="405"/>
        <end position="440"/>
    </location>
</feature>
<feature type="region of interest" description="Disordered" evidence="6">
    <location>
        <begin position="599"/>
        <end position="624"/>
    </location>
</feature>
<gene>
    <name evidence="8" type="ORF">OTU49_009185</name>
</gene>
<evidence type="ECO:0000256" key="6">
    <source>
        <dbReference type="SAM" id="MobiDB-lite"/>
    </source>
</evidence>
<dbReference type="AlphaFoldDB" id="A0AAW0WKP9"/>
<accession>A0AAW0WKP9</accession>
<evidence type="ECO:0000256" key="5">
    <source>
        <dbReference type="ARBA" id="ARBA00023242"/>
    </source>
</evidence>
<feature type="domain" description="BHLH" evidence="7">
    <location>
        <begin position="22"/>
        <end position="81"/>
    </location>
</feature>
<protein>
    <recommendedName>
        <fullName evidence="7">BHLH domain-containing protein</fullName>
    </recommendedName>
</protein>
<dbReference type="EMBL" id="JARKIK010000072">
    <property type="protein sequence ID" value="KAK8728236.1"/>
    <property type="molecule type" value="Genomic_DNA"/>
</dbReference>
<reference evidence="8" key="2">
    <citation type="submission" date="2024-01" db="EMBL/GenBank/DDBJ databases">
        <authorList>
            <person name="He J."/>
            <person name="Wang M."/>
            <person name="Zheng J."/>
            <person name="Liu Z."/>
        </authorList>
    </citation>
    <scope>NUCLEOTIDE SEQUENCE</scope>
    <source>
        <strain evidence="8">ZL_2023a</strain>
        <tissue evidence="8">Muscle</tissue>
    </source>
</reference>
<feature type="compositionally biased region" description="Low complexity" evidence="6">
    <location>
        <begin position="405"/>
        <end position="429"/>
    </location>
</feature>
<dbReference type="SMART" id="SM00353">
    <property type="entry name" value="HLH"/>
    <property type="match status" value="1"/>
</dbReference>
<dbReference type="GO" id="GO:0005634">
    <property type="term" value="C:nucleus"/>
    <property type="evidence" value="ECO:0007669"/>
    <property type="project" value="UniProtKB-SubCell"/>
</dbReference>
<comment type="subcellular location">
    <subcellularLocation>
        <location evidence="1">Nucleus</location>
    </subcellularLocation>
</comment>
<keyword evidence="9" id="KW-1185">Reference proteome</keyword>
<feature type="region of interest" description="Disordered" evidence="6">
    <location>
        <begin position="345"/>
        <end position="380"/>
    </location>
</feature>
<dbReference type="EMBL" id="JARKIK010000072">
    <property type="protein sequence ID" value="KAK8728233.1"/>
    <property type="molecule type" value="Genomic_DNA"/>
</dbReference>
<feature type="region of interest" description="Disordered" evidence="6">
    <location>
        <begin position="83"/>
        <end position="106"/>
    </location>
</feature>
<evidence type="ECO:0000259" key="7">
    <source>
        <dbReference type="PROSITE" id="PS50888"/>
    </source>
</evidence>
<dbReference type="SUPFAM" id="SSF47459">
    <property type="entry name" value="HLH, helix-loop-helix DNA-binding domain"/>
    <property type="match status" value="1"/>
</dbReference>
<dbReference type="PANTHER" id="PTHR10985">
    <property type="entry name" value="BASIC HELIX-LOOP-HELIX TRANSCRIPTION FACTOR, HES-RELATED"/>
    <property type="match status" value="1"/>
</dbReference>
<dbReference type="GO" id="GO:0046983">
    <property type="term" value="F:protein dimerization activity"/>
    <property type="evidence" value="ECO:0007669"/>
    <property type="project" value="InterPro"/>
</dbReference>
<reference evidence="8 9" key="1">
    <citation type="journal article" date="2024" name="BMC Genomics">
        <title>Genome assembly of redclaw crayfish (Cherax quadricarinatus) provides insights into its immune adaptation and hypoxia tolerance.</title>
        <authorList>
            <person name="Liu Z."/>
            <person name="Zheng J."/>
            <person name="Li H."/>
            <person name="Fang K."/>
            <person name="Wang S."/>
            <person name="He J."/>
            <person name="Zhou D."/>
            <person name="Weng S."/>
            <person name="Chi M."/>
            <person name="Gu Z."/>
            <person name="He J."/>
            <person name="Li F."/>
            <person name="Wang M."/>
        </authorList>
    </citation>
    <scope>NUCLEOTIDE SEQUENCE [LARGE SCALE GENOMIC DNA]</scope>
    <source>
        <strain evidence="8">ZL_2023a</strain>
    </source>
</reference>
<dbReference type="InterPro" id="IPR003650">
    <property type="entry name" value="Orange_dom"/>
</dbReference>
<proteinExistence type="predicted"/>
<feature type="region of interest" description="Disordered" evidence="6">
    <location>
        <begin position="265"/>
        <end position="319"/>
    </location>
</feature>
<keyword evidence="3" id="KW-0238">DNA-binding</keyword>
<dbReference type="PROSITE" id="PS50888">
    <property type="entry name" value="BHLH"/>
    <property type="match status" value="1"/>
</dbReference>
<evidence type="ECO:0000256" key="1">
    <source>
        <dbReference type="ARBA" id="ARBA00004123"/>
    </source>
</evidence>
<dbReference type="SMART" id="SM00511">
    <property type="entry name" value="ORANGE"/>
    <property type="match status" value="1"/>
</dbReference>
<feature type="compositionally biased region" description="Acidic residues" evidence="6">
    <location>
        <begin position="602"/>
        <end position="624"/>
    </location>
</feature>
<dbReference type="InterPro" id="IPR011598">
    <property type="entry name" value="bHLH_dom"/>
</dbReference>
<evidence type="ECO:0000313" key="8">
    <source>
        <dbReference type="EMBL" id="KAK8728238.1"/>
    </source>
</evidence>
<comment type="caution">
    <text evidence="8">The sequence shown here is derived from an EMBL/GenBank/DDBJ whole genome shotgun (WGS) entry which is preliminary data.</text>
</comment>
<dbReference type="GO" id="GO:0003677">
    <property type="term" value="F:DNA binding"/>
    <property type="evidence" value="ECO:0007669"/>
    <property type="project" value="UniProtKB-KW"/>
</dbReference>
<dbReference type="InterPro" id="IPR036638">
    <property type="entry name" value="HLH_DNA-bd_sf"/>
</dbReference>
<dbReference type="EMBL" id="JARKIK010000072">
    <property type="protein sequence ID" value="KAK8728238.1"/>
    <property type="molecule type" value="Genomic_DNA"/>
</dbReference>
<dbReference type="Proteomes" id="UP001445076">
    <property type="component" value="Unassembled WGS sequence"/>
</dbReference>
<evidence type="ECO:0000256" key="3">
    <source>
        <dbReference type="ARBA" id="ARBA00023125"/>
    </source>
</evidence>